<keyword evidence="3" id="KW-1185">Reference proteome</keyword>
<dbReference type="Proteomes" id="UP000271889">
    <property type="component" value="Unassembled WGS sequence"/>
</dbReference>
<dbReference type="Pfam" id="PF10323">
    <property type="entry name" value="7TM_GPCR_Srv"/>
    <property type="match status" value="1"/>
</dbReference>
<dbReference type="OrthoDB" id="5848887at2759"/>
<dbReference type="EMBL" id="UYRV01011804">
    <property type="protein sequence ID" value="VDK58423.1"/>
    <property type="molecule type" value="Genomic_DNA"/>
</dbReference>
<protein>
    <submittedName>
        <fullName evidence="2">Uncharacterized protein</fullName>
    </submittedName>
</protein>
<accession>A0A3P6RQU2</accession>
<dbReference type="InterPro" id="IPR019426">
    <property type="entry name" value="7TM_GPCR_serpentine_rcpt_Srv"/>
</dbReference>
<dbReference type="AlphaFoldDB" id="A0A3P6RQU2"/>
<reference evidence="2 3" key="1">
    <citation type="submission" date="2018-11" db="EMBL/GenBank/DDBJ databases">
        <authorList>
            <consortium name="Pathogen Informatics"/>
        </authorList>
    </citation>
    <scope>NUCLEOTIDE SEQUENCE [LARGE SCALE GENOMIC DNA]</scope>
</reference>
<evidence type="ECO:0000313" key="3">
    <source>
        <dbReference type="Proteomes" id="UP000271889"/>
    </source>
</evidence>
<organism evidence="2 3">
    <name type="scientific">Cylicostephanus goldi</name>
    <name type="common">Nematode worm</name>
    <dbReference type="NCBI Taxonomy" id="71465"/>
    <lineage>
        <taxon>Eukaryota</taxon>
        <taxon>Metazoa</taxon>
        <taxon>Ecdysozoa</taxon>
        <taxon>Nematoda</taxon>
        <taxon>Chromadorea</taxon>
        <taxon>Rhabditida</taxon>
        <taxon>Rhabditina</taxon>
        <taxon>Rhabditomorpha</taxon>
        <taxon>Strongyloidea</taxon>
        <taxon>Strongylidae</taxon>
        <taxon>Cylicostephanus</taxon>
    </lineage>
</organism>
<evidence type="ECO:0000256" key="1">
    <source>
        <dbReference type="SAM" id="Phobius"/>
    </source>
</evidence>
<feature type="transmembrane region" description="Helical" evidence="1">
    <location>
        <begin position="80"/>
        <end position="102"/>
    </location>
</feature>
<feature type="transmembrane region" description="Helical" evidence="1">
    <location>
        <begin position="114"/>
        <end position="136"/>
    </location>
</feature>
<keyword evidence="1" id="KW-0472">Membrane</keyword>
<proteinExistence type="predicted"/>
<keyword evidence="1" id="KW-0812">Transmembrane</keyword>
<keyword evidence="1" id="KW-1133">Transmembrane helix</keyword>
<evidence type="ECO:0000313" key="2">
    <source>
        <dbReference type="EMBL" id="VDK58423.1"/>
    </source>
</evidence>
<gene>
    <name evidence="2" type="ORF">CGOC_LOCUS4315</name>
</gene>
<sequence>MREISRRTLRFTTSTLFKRSACVEPPVVREHIELGTVAKKCGLNKLVRESSYECIDSKLIELMNAGLAARKNEVRLTVQVAGLMIAFSLAFIYNVVNYILIQTGADGFMNQWKLLYPLMNAFFSCVQPWTCIFLNYDIQANNSMFTSNISAMTTVKL</sequence>
<name>A0A3P6RQU2_CYLGO</name>